<feature type="non-terminal residue" evidence="4">
    <location>
        <position position="178"/>
    </location>
</feature>
<dbReference type="OrthoDB" id="2108802at2759"/>
<name>A0A6A5WHI6_9PLEO</name>
<feature type="domain" description="Glycoside-hydrolase family GH114 TIM-barrel" evidence="3">
    <location>
        <begin position="1"/>
        <end position="178"/>
    </location>
</feature>
<evidence type="ECO:0000259" key="3">
    <source>
        <dbReference type="Pfam" id="PF03537"/>
    </source>
</evidence>
<reference evidence="4" key="1">
    <citation type="journal article" date="2020" name="Stud. Mycol.">
        <title>101 Dothideomycetes genomes: a test case for predicting lifestyles and emergence of pathogens.</title>
        <authorList>
            <person name="Haridas S."/>
            <person name="Albert R."/>
            <person name="Binder M."/>
            <person name="Bloem J."/>
            <person name="Labutti K."/>
            <person name="Salamov A."/>
            <person name="Andreopoulos B."/>
            <person name="Baker S."/>
            <person name="Barry K."/>
            <person name="Bills G."/>
            <person name="Bluhm B."/>
            <person name="Cannon C."/>
            <person name="Castanera R."/>
            <person name="Culley D."/>
            <person name="Daum C."/>
            <person name="Ezra D."/>
            <person name="Gonzalez J."/>
            <person name="Henrissat B."/>
            <person name="Kuo A."/>
            <person name="Liang C."/>
            <person name="Lipzen A."/>
            <person name="Lutzoni F."/>
            <person name="Magnuson J."/>
            <person name="Mondo S."/>
            <person name="Nolan M."/>
            <person name="Ohm R."/>
            <person name="Pangilinan J."/>
            <person name="Park H.-J."/>
            <person name="Ramirez L."/>
            <person name="Alfaro M."/>
            <person name="Sun H."/>
            <person name="Tritt A."/>
            <person name="Yoshinaga Y."/>
            <person name="Zwiers L.-H."/>
            <person name="Turgeon B."/>
            <person name="Goodwin S."/>
            <person name="Spatafora J."/>
            <person name="Crous P."/>
            <person name="Grigoriev I."/>
        </authorList>
    </citation>
    <scope>NUCLEOTIDE SEQUENCE</scope>
    <source>
        <strain evidence="4">CBS 123094</strain>
    </source>
</reference>
<dbReference type="Gene3D" id="3.20.20.70">
    <property type="entry name" value="Aldolase class I"/>
    <property type="match status" value="1"/>
</dbReference>
<organism evidence="4 5">
    <name type="scientific">Amniculicola lignicola CBS 123094</name>
    <dbReference type="NCBI Taxonomy" id="1392246"/>
    <lineage>
        <taxon>Eukaryota</taxon>
        <taxon>Fungi</taxon>
        <taxon>Dikarya</taxon>
        <taxon>Ascomycota</taxon>
        <taxon>Pezizomycotina</taxon>
        <taxon>Dothideomycetes</taxon>
        <taxon>Pleosporomycetidae</taxon>
        <taxon>Pleosporales</taxon>
        <taxon>Amniculicolaceae</taxon>
        <taxon>Amniculicola</taxon>
    </lineage>
</organism>
<dbReference type="PANTHER" id="PTHR35273">
    <property type="entry name" value="ALPHA-1,4 POLYGALACTOSAMINIDASE, PUTATIVE (AFU_ORTHOLOGUE AFUA_3G07890)-RELATED"/>
    <property type="match status" value="1"/>
</dbReference>
<gene>
    <name evidence="4" type="ORF">P154DRAFT_415820</name>
</gene>
<evidence type="ECO:0000256" key="1">
    <source>
        <dbReference type="ARBA" id="ARBA00001255"/>
    </source>
</evidence>
<dbReference type="GO" id="GO:0004557">
    <property type="term" value="F:alpha-galactosidase activity"/>
    <property type="evidence" value="ECO:0007669"/>
    <property type="project" value="UniProtKB-EC"/>
</dbReference>
<evidence type="ECO:0000313" key="4">
    <source>
        <dbReference type="EMBL" id="KAF2001360.1"/>
    </source>
</evidence>
<evidence type="ECO:0000313" key="5">
    <source>
        <dbReference type="Proteomes" id="UP000799779"/>
    </source>
</evidence>
<dbReference type="Pfam" id="PF03537">
    <property type="entry name" value="Glyco_hydro_114"/>
    <property type="match status" value="1"/>
</dbReference>
<keyword evidence="4" id="KW-0378">Hydrolase</keyword>
<dbReference type="InterPro" id="IPR017853">
    <property type="entry name" value="GH"/>
</dbReference>
<dbReference type="AlphaFoldDB" id="A0A6A5WHI6"/>
<sequence>DIDLDDNSEEGDTTIKDLAKTKKIICYFSAGSVEDWRNDYPDFLPEDIGQPMKDWPGEWWLNVNSPNVKAIMKKRIERAAKAGCHAVDPDNVDGYGSNHQDGFTYPQADYVEYMKYLADLAHQNNMAIGLKNAVEIIPALVSTVDFFVNEQCHNLDFNECWKYKPATDAGKAVFNIEY</sequence>
<dbReference type="SUPFAM" id="SSF51445">
    <property type="entry name" value="(Trans)glycosidases"/>
    <property type="match status" value="1"/>
</dbReference>
<proteinExistence type="predicted"/>
<dbReference type="EMBL" id="ML977583">
    <property type="protein sequence ID" value="KAF2001360.1"/>
    <property type="molecule type" value="Genomic_DNA"/>
</dbReference>
<evidence type="ECO:0000256" key="2">
    <source>
        <dbReference type="ARBA" id="ARBA00012755"/>
    </source>
</evidence>
<keyword evidence="5" id="KW-1185">Reference proteome</keyword>
<dbReference type="Proteomes" id="UP000799779">
    <property type="component" value="Unassembled WGS sequence"/>
</dbReference>
<dbReference type="EC" id="3.2.1.22" evidence="2"/>
<dbReference type="InterPro" id="IPR004352">
    <property type="entry name" value="GH114_TIM-barrel"/>
</dbReference>
<accession>A0A6A5WHI6</accession>
<protein>
    <recommendedName>
        <fullName evidence="2">alpha-galactosidase</fullName>
        <ecNumber evidence="2">3.2.1.22</ecNumber>
    </recommendedName>
</protein>
<comment type="catalytic activity">
    <reaction evidence="1">
        <text>Hydrolysis of terminal, non-reducing alpha-D-galactose residues in alpha-D-galactosides, including galactose oligosaccharides, galactomannans and galactolipids.</text>
        <dbReference type="EC" id="3.2.1.22"/>
    </reaction>
</comment>
<dbReference type="InterPro" id="IPR013785">
    <property type="entry name" value="Aldolase_TIM"/>
</dbReference>
<dbReference type="PANTHER" id="PTHR35273:SF2">
    <property type="entry name" value="ALPHA-GALACTOSIDASE"/>
    <property type="match status" value="1"/>
</dbReference>
<feature type="non-terminal residue" evidence="4">
    <location>
        <position position="1"/>
    </location>
</feature>